<organism evidence="2 3">
    <name type="scientific">Luteimonas padinae</name>
    <dbReference type="NCBI Taxonomy" id="1714359"/>
    <lineage>
        <taxon>Bacteria</taxon>
        <taxon>Pseudomonadati</taxon>
        <taxon>Pseudomonadota</taxon>
        <taxon>Gammaproteobacteria</taxon>
        <taxon>Lysobacterales</taxon>
        <taxon>Lysobacteraceae</taxon>
        <taxon>Luteimonas</taxon>
    </lineage>
</organism>
<evidence type="ECO:0000256" key="1">
    <source>
        <dbReference type="SAM" id="SignalP"/>
    </source>
</evidence>
<dbReference type="RefSeq" id="WP_189499459.1">
    <property type="nucleotide sequence ID" value="NZ_BMZT01000019.1"/>
</dbReference>
<dbReference type="EMBL" id="JBHLTF010000020">
    <property type="protein sequence ID" value="MFC0717079.1"/>
    <property type="molecule type" value="Genomic_DNA"/>
</dbReference>
<protein>
    <submittedName>
        <fullName evidence="2">Uncharacterized protein</fullName>
    </submittedName>
</protein>
<gene>
    <name evidence="2" type="ORF">ACFFFU_04855</name>
</gene>
<keyword evidence="1" id="KW-0732">Signal</keyword>
<evidence type="ECO:0000313" key="3">
    <source>
        <dbReference type="Proteomes" id="UP001589898"/>
    </source>
</evidence>
<feature type="signal peptide" evidence="1">
    <location>
        <begin position="1"/>
        <end position="19"/>
    </location>
</feature>
<feature type="chain" id="PRO_5047066686" evidence="1">
    <location>
        <begin position="20"/>
        <end position="160"/>
    </location>
</feature>
<keyword evidence="3" id="KW-1185">Reference proteome</keyword>
<reference evidence="2 3" key="1">
    <citation type="submission" date="2024-09" db="EMBL/GenBank/DDBJ databases">
        <authorList>
            <person name="Sun Q."/>
            <person name="Mori K."/>
        </authorList>
    </citation>
    <scope>NUCLEOTIDE SEQUENCE [LARGE SCALE GENOMIC DNA]</scope>
    <source>
        <strain evidence="2 3">KCTC 52403</strain>
    </source>
</reference>
<evidence type="ECO:0000313" key="2">
    <source>
        <dbReference type="EMBL" id="MFC0717079.1"/>
    </source>
</evidence>
<comment type="caution">
    <text evidence="2">The sequence shown here is derived from an EMBL/GenBank/DDBJ whole genome shotgun (WGS) entry which is preliminary data.</text>
</comment>
<sequence>MKAVLPAVLAIIFAGTAHAGEPLAERDLLERELAHELAPVKSMSDLEGLIASGIEKTPLHALSTGAQVRFLQSLVFTENGLASFYYEDMQRELDATEAYRILSLFGAQNSTRAIPGIRIASKSDELIMTPAADGGDHVGYLCHSRATCMESPSFICTLNC</sequence>
<proteinExistence type="predicted"/>
<accession>A0ABV6SVG2</accession>
<dbReference type="Proteomes" id="UP001589898">
    <property type="component" value="Unassembled WGS sequence"/>
</dbReference>
<name>A0ABV6SVG2_9GAMM</name>